<keyword evidence="1" id="KW-0597">Phosphoprotein</keyword>
<dbReference type="PANTHER" id="PTHR22902">
    <property type="entry name" value="SESQUIPEDALIAN"/>
    <property type="match status" value="1"/>
</dbReference>
<dbReference type="PANTHER" id="PTHR22902:SF27">
    <property type="entry name" value="PLECKSTRIN HOMOLOGY DOMAIN-CONTAINING FAMILY A MEMBER 3"/>
    <property type="match status" value="1"/>
</dbReference>
<dbReference type="GO" id="GO:0005769">
    <property type="term" value="C:early endosome"/>
    <property type="evidence" value="ECO:0007669"/>
    <property type="project" value="TreeGrafter"/>
</dbReference>
<dbReference type="Pfam" id="PF00169">
    <property type="entry name" value="PH"/>
    <property type="match status" value="2"/>
</dbReference>
<dbReference type="InterPro" id="IPR011993">
    <property type="entry name" value="PH-like_dom_sf"/>
</dbReference>
<feature type="non-terminal residue" evidence="4">
    <location>
        <position position="1"/>
    </location>
</feature>
<dbReference type="InterPro" id="IPR001849">
    <property type="entry name" value="PH_domain"/>
</dbReference>
<feature type="domain" description="PH" evidence="3">
    <location>
        <begin position="36"/>
        <end position="133"/>
    </location>
</feature>
<dbReference type="GO" id="GO:0055037">
    <property type="term" value="C:recycling endosome"/>
    <property type="evidence" value="ECO:0007669"/>
    <property type="project" value="TreeGrafter"/>
</dbReference>
<dbReference type="PROSITE" id="PS50003">
    <property type="entry name" value="PH_DOMAIN"/>
    <property type="match status" value="2"/>
</dbReference>
<dbReference type="GO" id="GO:0001881">
    <property type="term" value="P:receptor recycling"/>
    <property type="evidence" value="ECO:0007669"/>
    <property type="project" value="TreeGrafter"/>
</dbReference>
<dbReference type="Gene3D" id="2.30.29.30">
    <property type="entry name" value="Pleckstrin-homology domain (PH domain)/Phosphotyrosine-binding domain (PTB)"/>
    <property type="match status" value="2"/>
</dbReference>
<sequence length="260" mass="29092">VPPLPINLVRRTPTQTMGDSDDGDRVERTLGAISFPLAHSGFLLKRSGKKGNTFQSRFFILHGPRLSYFKEASDSLPCGSLSLEDASIQIPSQSTRLREFEFHITLKSKTYFLVARGILSLNEWVDRIAKGIFMAQTGCGGGDVVVPVTKFPSWHLLSKAAFRGPLKKQGGSHKTWHERYFILVDGPQPALFYFKEIPEGHSINCLGNIPLQTSYLLPSVKKSSPNAFAFAIMTEDRQYFLEASSQSDLDLWFDAFNKVM</sequence>
<feature type="region of interest" description="Disordered" evidence="2">
    <location>
        <begin position="1"/>
        <end position="23"/>
    </location>
</feature>
<accession>A0A0H5R662</accession>
<dbReference type="CDD" id="cd00821">
    <property type="entry name" value="PH"/>
    <property type="match status" value="1"/>
</dbReference>
<organism evidence="4">
    <name type="scientific">Spongospora subterranea</name>
    <dbReference type="NCBI Taxonomy" id="70186"/>
    <lineage>
        <taxon>Eukaryota</taxon>
        <taxon>Sar</taxon>
        <taxon>Rhizaria</taxon>
        <taxon>Endomyxa</taxon>
        <taxon>Phytomyxea</taxon>
        <taxon>Plasmodiophorida</taxon>
        <taxon>Plasmodiophoridae</taxon>
        <taxon>Spongospora</taxon>
    </lineage>
</organism>
<evidence type="ECO:0000259" key="3">
    <source>
        <dbReference type="PROSITE" id="PS50003"/>
    </source>
</evidence>
<name>A0A0H5R662_9EUKA</name>
<evidence type="ECO:0000313" key="4">
    <source>
        <dbReference type="EMBL" id="CRZ09257.1"/>
    </source>
</evidence>
<proteinExistence type="predicted"/>
<evidence type="ECO:0000256" key="2">
    <source>
        <dbReference type="SAM" id="MobiDB-lite"/>
    </source>
</evidence>
<dbReference type="SMART" id="SM00233">
    <property type="entry name" value="PH"/>
    <property type="match status" value="2"/>
</dbReference>
<dbReference type="EMBL" id="HACM01008815">
    <property type="protein sequence ID" value="CRZ09257.1"/>
    <property type="molecule type" value="Transcribed_RNA"/>
</dbReference>
<evidence type="ECO:0000256" key="1">
    <source>
        <dbReference type="ARBA" id="ARBA00022553"/>
    </source>
</evidence>
<dbReference type="AlphaFoldDB" id="A0A0H5R662"/>
<dbReference type="GO" id="GO:0005802">
    <property type="term" value="C:trans-Golgi network"/>
    <property type="evidence" value="ECO:0007669"/>
    <property type="project" value="TreeGrafter"/>
</dbReference>
<dbReference type="InterPro" id="IPR045188">
    <property type="entry name" value="Boi1/Boi2-like"/>
</dbReference>
<feature type="domain" description="PH" evidence="3">
    <location>
        <begin position="159"/>
        <end position="260"/>
    </location>
</feature>
<reference evidence="4" key="1">
    <citation type="submission" date="2015-04" db="EMBL/GenBank/DDBJ databases">
        <title>The genome sequence of the plant pathogenic Rhizarian Plasmodiophora brassicae reveals insights in its biotrophic life cycle and the origin of chitin synthesis.</title>
        <authorList>
            <person name="Schwelm A."/>
            <person name="Fogelqvist J."/>
            <person name="Knaust A."/>
            <person name="Julke S."/>
            <person name="Lilja T."/>
            <person name="Dhandapani V."/>
            <person name="Bonilla-Rosso G."/>
            <person name="Karlsson M."/>
            <person name="Shevchenko A."/>
            <person name="Choi S.R."/>
            <person name="Kim H.G."/>
            <person name="Park J.Y."/>
            <person name="Lim Y.P."/>
            <person name="Ludwig-Muller J."/>
            <person name="Dixelius C."/>
        </authorList>
    </citation>
    <scope>NUCLEOTIDE SEQUENCE</scope>
    <source>
        <tissue evidence="4">Potato root galls</tissue>
    </source>
</reference>
<protein>
    <recommendedName>
        <fullName evidence="3">PH domain-containing protein</fullName>
    </recommendedName>
</protein>
<dbReference type="SUPFAM" id="SSF50729">
    <property type="entry name" value="PH domain-like"/>
    <property type="match status" value="2"/>
</dbReference>
<dbReference type="GO" id="GO:0007032">
    <property type="term" value="P:endosome organization"/>
    <property type="evidence" value="ECO:0007669"/>
    <property type="project" value="TreeGrafter"/>
</dbReference>
<dbReference type="GO" id="GO:0005829">
    <property type="term" value="C:cytosol"/>
    <property type="evidence" value="ECO:0007669"/>
    <property type="project" value="GOC"/>
</dbReference>
<dbReference type="GO" id="GO:0042147">
    <property type="term" value="P:retrograde transport, endosome to Golgi"/>
    <property type="evidence" value="ECO:0007669"/>
    <property type="project" value="TreeGrafter"/>
</dbReference>